<keyword evidence="3" id="KW-1185">Reference proteome</keyword>
<organism evidence="2 3">
    <name type="scientific">Microbispora triticiradicis</name>
    <dbReference type="NCBI Taxonomy" id="2200763"/>
    <lineage>
        <taxon>Bacteria</taxon>
        <taxon>Bacillati</taxon>
        <taxon>Actinomycetota</taxon>
        <taxon>Actinomycetes</taxon>
        <taxon>Streptosporangiales</taxon>
        <taxon>Streptosporangiaceae</taxon>
        <taxon>Microbispora</taxon>
    </lineage>
</organism>
<dbReference type="InterPro" id="IPR000086">
    <property type="entry name" value="NUDIX_hydrolase_dom"/>
</dbReference>
<dbReference type="PROSITE" id="PS51462">
    <property type="entry name" value="NUDIX"/>
    <property type="match status" value="1"/>
</dbReference>
<dbReference type="InterPro" id="IPR015797">
    <property type="entry name" value="NUDIX_hydrolase-like_dom_sf"/>
</dbReference>
<evidence type="ECO:0000259" key="1">
    <source>
        <dbReference type="PROSITE" id="PS51462"/>
    </source>
</evidence>
<dbReference type="SUPFAM" id="SSF55811">
    <property type="entry name" value="Nudix"/>
    <property type="match status" value="1"/>
</dbReference>
<name>A0ABX9LJY1_9ACTN</name>
<gene>
    <name evidence="2" type="ORF">DI270_014720</name>
</gene>
<dbReference type="RefSeq" id="WP_111700439.1">
    <property type="nucleotide sequence ID" value="NZ_QFZU02000063.1"/>
</dbReference>
<feature type="domain" description="Nudix hydrolase" evidence="1">
    <location>
        <begin position="11"/>
        <end position="144"/>
    </location>
</feature>
<proteinExistence type="predicted"/>
<dbReference type="GO" id="GO:0016787">
    <property type="term" value="F:hydrolase activity"/>
    <property type="evidence" value="ECO:0007669"/>
    <property type="project" value="UniProtKB-KW"/>
</dbReference>
<dbReference type="Pfam" id="PF00293">
    <property type="entry name" value="NUDIX"/>
    <property type="match status" value="1"/>
</dbReference>
<keyword evidence="2" id="KW-0378">Hydrolase</keyword>
<protein>
    <submittedName>
        <fullName evidence="2">NUDIX hydrolase</fullName>
    </submittedName>
</protein>
<comment type="caution">
    <text evidence="2">The sequence shown here is derived from an EMBL/GenBank/DDBJ whole genome shotgun (WGS) entry which is preliminary data.</text>
</comment>
<dbReference type="Gene3D" id="3.90.79.10">
    <property type="entry name" value="Nucleoside Triphosphate Pyrophosphohydrolase"/>
    <property type="match status" value="1"/>
</dbReference>
<dbReference type="Proteomes" id="UP000262538">
    <property type="component" value="Unassembled WGS sequence"/>
</dbReference>
<reference evidence="2 3" key="1">
    <citation type="submission" date="2018-08" db="EMBL/GenBank/DDBJ databases">
        <title>Microbispora. triticiradicis sp. nov., a novel actinomycete isolated from the root of wheat (Triticum aestivum L.)).</title>
        <authorList>
            <person name="Han C."/>
        </authorList>
    </citation>
    <scope>NUCLEOTIDE SEQUENCE [LARGE SCALE GENOMIC DNA]</scope>
    <source>
        <strain evidence="2 3">NEAU-HRDPA2-9</strain>
    </source>
</reference>
<evidence type="ECO:0000313" key="2">
    <source>
        <dbReference type="EMBL" id="RGA04283.1"/>
    </source>
</evidence>
<dbReference type="CDD" id="cd02883">
    <property type="entry name" value="NUDIX_Hydrolase"/>
    <property type="match status" value="1"/>
</dbReference>
<evidence type="ECO:0000313" key="3">
    <source>
        <dbReference type="Proteomes" id="UP000262538"/>
    </source>
</evidence>
<accession>A0ABX9LJY1</accession>
<dbReference type="EMBL" id="QFZU02000063">
    <property type="protein sequence ID" value="RGA04283.1"/>
    <property type="molecule type" value="Genomic_DNA"/>
</dbReference>
<sequence>MTALAFPDTLCDRTSVGVLISSPAGLLMFERGTPPPGIAPVAGHIDQHGSPEQAAIAEVAEEVGMAVTHLDLLLTAWRLNRCRRSISGEVGHRWWIYQAQTTGPLRPSAREVRAPQWIHPDQLQRYAQRTAAYATGHISEPEFREQPGLTPVWARFLHDLRLLTLPYDVLAQIDKII</sequence>